<protein>
    <submittedName>
        <fullName evidence="1">Uncharacterized protein</fullName>
    </submittedName>
</protein>
<sequence>MKTNGWKEKLLSVGGKKILLKSGVQAIPTYVVSVFKIPKKIYKEIIGL</sequence>
<keyword evidence="2" id="KW-1185">Reference proteome</keyword>
<dbReference type="Proteomes" id="UP000015105">
    <property type="component" value="Chromosome 7D"/>
</dbReference>
<dbReference type="Gramene" id="AET7Gv20693300.14">
    <property type="protein sequence ID" value="AET7Gv20693300.14"/>
    <property type="gene ID" value="AET7Gv20693300"/>
</dbReference>
<reference evidence="2" key="1">
    <citation type="journal article" date="2014" name="Science">
        <title>Ancient hybridizations among the ancestral genomes of bread wheat.</title>
        <authorList>
            <consortium name="International Wheat Genome Sequencing Consortium,"/>
            <person name="Marcussen T."/>
            <person name="Sandve S.R."/>
            <person name="Heier L."/>
            <person name="Spannagl M."/>
            <person name="Pfeifer M."/>
            <person name="Jakobsen K.S."/>
            <person name="Wulff B.B."/>
            <person name="Steuernagel B."/>
            <person name="Mayer K.F."/>
            <person name="Olsen O.A."/>
        </authorList>
    </citation>
    <scope>NUCLEOTIDE SEQUENCE [LARGE SCALE GENOMIC DNA]</scope>
    <source>
        <strain evidence="2">cv. AL8/78</strain>
    </source>
</reference>
<dbReference type="EnsemblPlants" id="AET7Gv20693300.14">
    <property type="protein sequence ID" value="AET7Gv20693300.14"/>
    <property type="gene ID" value="AET7Gv20693300"/>
</dbReference>
<evidence type="ECO:0000313" key="1">
    <source>
        <dbReference type="EnsemblPlants" id="AET7Gv20693300.14"/>
    </source>
</evidence>
<dbReference type="AlphaFoldDB" id="A0A453RT69"/>
<accession>A0A453RT69</accession>
<reference evidence="2" key="2">
    <citation type="journal article" date="2017" name="Nat. Plants">
        <title>The Aegilops tauschii genome reveals multiple impacts of transposons.</title>
        <authorList>
            <person name="Zhao G."/>
            <person name="Zou C."/>
            <person name="Li K."/>
            <person name="Wang K."/>
            <person name="Li T."/>
            <person name="Gao L."/>
            <person name="Zhang X."/>
            <person name="Wang H."/>
            <person name="Yang Z."/>
            <person name="Liu X."/>
            <person name="Jiang W."/>
            <person name="Mao L."/>
            <person name="Kong X."/>
            <person name="Jiao Y."/>
            <person name="Jia J."/>
        </authorList>
    </citation>
    <scope>NUCLEOTIDE SEQUENCE [LARGE SCALE GENOMIC DNA]</scope>
    <source>
        <strain evidence="2">cv. AL8/78</strain>
    </source>
</reference>
<proteinExistence type="predicted"/>
<evidence type="ECO:0000313" key="2">
    <source>
        <dbReference type="Proteomes" id="UP000015105"/>
    </source>
</evidence>
<reference evidence="1" key="4">
    <citation type="submission" date="2019-03" db="UniProtKB">
        <authorList>
            <consortium name="EnsemblPlants"/>
        </authorList>
    </citation>
    <scope>IDENTIFICATION</scope>
</reference>
<reference evidence="1" key="3">
    <citation type="journal article" date="2017" name="Nature">
        <title>Genome sequence of the progenitor of the wheat D genome Aegilops tauschii.</title>
        <authorList>
            <person name="Luo M.C."/>
            <person name="Gu Y.Q."/>
            <person name="Puiu D."/>
            <person name="Wang H."/>
            <person name="Twardziok S.O."/>
            <person name="Deal K.R."/>
            <person name="Huo N."/>
            <person name="Zhu T."/>
            <person name="Wang L."/>
            <person name="Wang Y."/>
            <person name="McGuire P.E."/>
            <person name="Liu S."/>
            <person name="Long H."/>
            <person name="Ramasamy R.K."/>
            <person name="Rodriguez J.C."/>
            <person name="Van S.L."/>
            <person name="Yuan L."/>
            <person name="Wang Z."/>
            <person name="Xia Z."/>
            <person name="Xiao L."/>
            <person name="Anderson O.D."/>
            <person name="Ouyang S."/>
            <person name="Liang Y."/>
            <person name="Zimin A.V."/>
            <person name="Pertea G."/>
            <person name="Qi P."/>
            <person name="Bennetzen J.L."/>
            <person name="Dai X."/>
            <person name="Dawson M.W."/>
            <person name="Muller H.G."/>
            <person name="Kugler K."/>
            <person name="Rivarola-Duarte L."/>
            <person name="Spannagl M."/>
            <person name="Mayer K.F.X."/>
            <person name="Lu F.H."/>
            <person name="Bevan M.W."/>
            <person name="Leroy P."/>
            <person name="Li P."/>
            <person name="You F.M."/>
            <person name="Sun Q."/>
            <person name="Liu Z."/>
            <person name="Lyons E."/>
            <person name="Wicker T."/>
            <person name="Salzberg S.L."/>
            <person name="Devos K.M."/>
            <person name="Dvorak J."/>
        </authorList>
    </citation>
    <scope>NUCLEOTIDE SEQUENCE [LARGE SCALE GENOMIC DNA]</scope>
    <source>
        <strain evidence="1">cv. AL8/78</strain>
    </source>
</reference>
<name>A0A453RT69_AEGTS</name>
<reference evidence="1" key="5">
    <citation type="journal article" date="2021" name="G3 (Bethesda)">
        <title>Aegilops tauschii genome assembly Aet v5.0 features greater sequence contiguity and improved annotation.</title>
        <authorList>
            <person name="Wang L."/>
            <person name="Zhu T."/>
            <person name="Rodriguez J.C."/>
            <person name="Deal K.R."/>
            <person name="Dubcovsky J."/>
            <person name="McGuire P.E."/>
            <person name="Lux T."/>
            <person name="Spannagl M."/>
            <person name="Mayer K.F.X."/>
            <person name="Baldrich P."/>
            <person name="Meyers B.C."/>
            <person name="Huo N."/>
            <person name="Gu Y.Q."/>
            <person name="Zhou H."/>
            <person name="Devos K.M."/>
            <person name="Bennetzen J.L."/>
            <person name="Unver T."/>
            <person name="Budak H."/>
            <person name="Gulick P.J."/>
            <person name="Galiba G."/>
            <person name="Kalapos B."/>
            <person name="Nelson D.R."/>
            <person name="Li P."/>
            <person name="You F.M."/>
            <person name="Luo M.C."/>
            <person name="Dvorak J."/>
        </authorList>
    </citation>
    <scope>NUCLEOTIDE SEQUENCE [LARGE SCALE GENOMIC DNA]</scope>
    <source>
        <strain evidence="1">cv. AL8/78</strain>
    </source>
</reference>
<organism evidence="1 2">
    <name type="scientific">Aegilops tauschii subsp. strangulata</name>
    <name type="common">Goatgrass</name>
    <dbReference type="NCBI Taxonomy" id="200361"/>
    <lineage>
        <taxon>Eukaryota</taxon>
        <taxon>Viridiplantae</taxon>
        <taxon>Streptophyta</taxon>
        <taxon>Embryophyta</taxon>
        <taxon>Tracheophyta</taxon>
        <taxon>Spermatophyta</taxon>
        <taxon>Magnoliopsida</taxon>
        <taxon>Liliopsida</taxon>
        <taxon>Poales</taxon>
        <taxon>Poaceae</taxon>
        <taxon>BOP clade</taxon>
        <taxon>Pooideae</taxon>
        <taxon>Triticodae</taxon>
        <taxon>Triticeae</taxon>
        <taxon>Triticinae</taxon>
        <taxon>Aegilops</taxon>
    </lineage>
</organism>